<dbReference type="Pfam" id="PF06722">
    <property type="entry name" value="EryCIII-like_C"/>
    <property type="match status" value="1"/>
</dbReference>
<dbReference type="GO" id="GO:0008194">
    <property type="term" value="F:UDP-glycosyltransferase activity"/>
    <property type="evidence" value="ECO:0007669"/>
    <property type="project" value="InterPro"/>
</dbReference>
<evidence type="ECO:0000259" key="4">
    <source>
        <dbReference type="Pfam" id="PF06722"/>
    </source>
</evidence>
<dbReference type="OrthoDB" id="3863369at2"/>
<name>A0A5N6AMN4_9ACTN</name>
<comment type="caution">
    <text evidence="6">The sequence shown here is derived from an EMBL/GenBank/DDBJ whole genome shotgun (WGS) entry which is preliminary data.</text>
</comment>
<dbReference type="PANTHER" id="PTHR48050">
    <property type="entry name" value="STEROL 3-BETA-GLUCOSYLTRANSFERASE"/>
    <property type="match status" value="1"/>
</dbReference>
<evidence type="ECO:0000256" key="2">
    <source>
        <dbReference type="ARBA" id="ARBA00022676"/>
    </source>
</evidence>
<dbReference type="RefSeq" id="WP_139666187.1">
    <property type="nucleotide sequence ID" value="NZ_VDLY02000002.1"/>
</dbReference>
<accession>A0A5N6AMN4</accession>
<dbReference type="Gene3D" id="3.40.50.2000">
    <property type="entry name" value="Glycogen Phosphorylase B"/>
    <property type="match status" value="2"/>
</dbReference>
<dbReference type="Proteomes" id="UP000314251">
    <property type="component" value="Unassembled WGS sequence"/>
</dbReference>
<dbReference type="PANTHER" id="PTHR48050:SF13">
    <property type="entry name" value="STEROL 3-BETA-GLUCOSYLTRANSFERASE UGT80A2"/>
    <property type="match status" value="1"/>
</dbReference>
<dbReference type="GO" id="GO:0017000">
    <property type="term" value="P:antibiotic biosynthetic process"/>
    <property type="evidence" value="ECO:0007669"/>
    <property type="project" value="UniProtKB-ARBA"/>
</dbReference>
<keyword evidence="2" id="KW-0328">Glycosyltransferase</keyword>
<organism evidence="6 7">
    <name type="scientific">Streptomyces mimosae</name>
    <dbReference type="NCBI Taxonomy" id="2586635"/>
    <lineage>
        <taxon>Bacteria</taxon>
        <taxon>Bacillati</taxon>
        <taxon>Actinomycetota</taxon>
        <taxon>Actinomycetes</taxon>
        <taxon>Kitasatosporales</taxon>
        <taxon>Streptomycetaceae</taxon>
        <taxon>Streptomyces</taxon>
    </lineage>
</organism>
<dbReference type="Pfam" id="PF21036">
    <property type="entry name" value="EryCIII-like_N"/>
    <property type="match status" value="1"/>
</dbReference>
<feature type="domain" description="Erythromycin biosynthesis protein CIII-like C-terminal" evidence="4">
    <location>
        <begin position="256"/>
        <end position="395"/>
    </location>
</feature>
<evidence type="ECO:0000259" key="5">
    <source>
        <dbReference type="Pfam" id="PF21036"/>
    </source>
</evidence>
<evidence type="ECO:0000313" key="7">
    <source>
        <dbReference type="Proteomes" id="UP000314251"/>
    </source>
</evidence>
<evidence type="ECO:0000313" key="6">
    <source>
        <dbReference type="EMBL" id="KAB8169894.1"/>
    </source>
</evidence>
<comment type="similarity">
    <text evidence="1">Belongs to the glycosyltransferase 28 family.</text>
</comment>
<dbReference type="GO" id="GO:0016758">
    <property type="term" value="F:hexosyltransferase activity"/>
    <property type="evidence" value="ECO:0007669"/>
    <property type="project" value="UniProtKB-ARBA"/>
</dbReference>
<evidence type="ECO:0000256" key="1">
    <source>
        <dbReference type="ARBA" id="ARBA00006962"/>
    </source>
</evidence>
<dbReference type="EMBL" id="VDLY02000002">
    <property type="protein sequence ID" value="KAB8169894.1"/>
    <property type="molecule type" value="Genomic_DNA"/>
</dbReference>
<keyword evidence="3" id="KW-0808">Transferase</keyword>
<keyword evidence="7" id="KW-1185">Reference proteome</keyword>
<dbReference type="InterPro" id="IPR048284">
    <property type="entry name" value="EryCIII-like_N"/>
</dbReference>
<proteinExistence type="inferred from homology"/>
<dbReference type="SUPFAM" id="SSF53756">
    <property type="entry name" value="UDP-Glycosyltransferase/glycogen phosphorylase"/>
    <property type="match status" value="1"/>
</dbReference>
<gene>
    <name evidence="6" type="ORF">FH607_004080</name>
</gene>
<dbReference type="InterPro" id="IPR010610">
    <property type="entry name" value="EryCIII-like_C"/>
</dbReference>
<protein>
    <submittedName>
        <fullName evidence="6">DUF1205 domain-containing protein</fullName>
    </submittedName>
</protein>
<feature type="domain" description="Erythromycin biosynthesis protein CIII-like N-terminal" evidence="5">
    <location>
        <begin position="20"/>
        <end position="238"/>
    </location>
</feature>
<dbReference type="InterPro" id="IPR002213">
    <property type="entry name" value="UDP_glucos_trans"/>
</dbReference>
<dbReference type="InterPro" id="IPR050426">
    <property type="entry name" value="Glycosyltransferase_28"/>
</dbReference>
<dbReference type="AlphaFoldDB" id="A0A5N6AMN4"/>
<evidence type="ECO:0000256" key="3">
    <source>
        <dbReference type="ARBA" id="ARBA00022679"/>
    </source>
</evidence>
<sequence>MLFTTWAAPGHLFPMIPLAWAFQSAGHEVRFAGPPSCRDAVVQAGLTAVTVGDQQAIAALPRPPELAAWGRPARWPHGWSANLDLLDADQRAVIRALYLKQCALAGELLPDLVEFGRWWGPDLIVHDVLAQAGPVLGAVLGVPAVGHGWEIGSTLHTPTGDGHAAPLPEFERLFERWNVPVTPPRRWVDICPPALRPPDGRPVARLDMRCVPYNGSGEQPSWLPRAAGSRPRILVTAGVAGARYRDPSGPDVPGLTLASLAGTGSELVLAPAGPVDEEALPPGTRVARGVPFRMLLPTCDLVIHHGGAGTAVTSALLGVPQLVVPPSPICAEIGHGVAGAGAGVMLDRLDDAELLLKTATAMLAAPEPYRAAAARVAAGAEALPSPAEVVAELAEAGPTGAELSR</sequence>
<dbReference type="CDD" id="cd03784">
    <property type="entry name" value="GT1_Gtf-like"/>
    <property type="match status" value="1"/>
</dbReference>
<reference evidence="6" key="1">
    <citation type="submission" date="2019-10" db="EMBL/GenBank/DDBJ databases">
        <title>Nonomuraea sp. nov., isolated from Phyllanthus amarus.</title>
        <authorList>
            <person name="Klykleung N."/>
            <person name="Tanasupawat S."/>
        </authorList>
    </citation>
    <scope>NUCLEOTIDE SEQUENCE [LARGE SCALE GENOMIC DNA]</scope>
    <source>
        <strain evidence="6">3MP-10</strain>
    </source>
</reference>